<feature type="region of interest" description="Disordered" evidence="1">
    <location>
        <begin position="21"/>
        <end position="73"/>
    </location>
</feature>
<sequence length="73" mass="8069">MGDESLDEHGLPNNDALARRKALMERLRSPPKEAGVPKPKKRLSVSHDDDARRGMKKKISLSVTKPKLPTIVG</sequence>
<accession>A0A4V4HTS8</accession>
<evidence type="ECO:0000256" key="1">
    <source>
        <dbReference type="SAM" id="MobiDB-lite"/>
    </source>
</evidence>
<reference evidence="2 3" key="1">
    <citation type="submission" date="2017-12" db="EMBL/GenBank/DDBJ databases">
        <title>Comparative genomics of Botrytis spp.</title>
        <authorList>
            <person name="Valero-Jimenez C.A."/>
            <person name="Tapia P."/>
            <person name="Veloso J."/>
            <person name="Silva-Moreno E."/>
            <person name="Staats M."/>
            <person name="Valdes J.H."/>
            <person name="Van Kan J.A.L."/>
        </authorList>
    </citation>
    <scope>NUCLEOTIDE SEQUENCE [LARGE SCALE GENOMIC DNA]</scope>
    <source>
        <strain evidence="2 3">MUCL435</strain>
    </source>
</reference>
<proteinExistence type="predicted"/>
<keyword evidence="3" id="KW-1185">Reference proteome</keyword>
<feature type="compositionally biased region" description="Basic and acidic residues" evidence="1">
    <location>
        <begin position="22"/>
        <end position="31"/>
    </location>
</feature>
<dbReference type="AlphaFoldDB" id="A0A4V4HTS8"/>
<organism evidence="2 3">
    <name type="scientific">Botrytis galanthina</name>
    <dbReference type="NCBI Taxonomy" id="278940"/>
    <lineage>
        <taxon>Eukaryota</taxon>
        <taxon>Fungi</taxon>
        <taxon>Dikarya</taxon>
        <taxon>Ascomycota</taxon>
        <taxon>Pezizomycotina</taxon>
        <taxon>Leotiomycetes</taxon>
        <taxon>Helotiales</taxon>
        <taxon>Sclerotiniaceae</taxon>
        <taxon>Botrytis</taxon>
    </lineage>
</organism>
<dbReference type="OrthoDB" id="10425880at2759"/>
<protein>
    <submittedName>
        <fullName evidence="2">Uncharacterized protein</fullName>
    </submittedName>
</protein>
<comment type="caution">
    <text evidence="2">The sequence shown here is derived from an EMBL/GenBank/DDBJ whole genome shotgun (WGS) entry which is preliminary data.</text>
</comment>
<dbReference type="EMBL" id="PQXL01000367">
    <property type="protein sequence ID" value="THV46686.1"/>
    <property type="molecule type" value="Genomic_DNA"/>
</dbReference>
<evidence type="ECO:0000313" key="3">
    <source>
        <dbReference type="Proteomes" id="UP000308671"/>
    </source>
</evidence>
<dbReference type="Proteomes" id="UP000308671">
    <property type="component" value="Unassembled WGS sequence"/>
</dbReference>
<gene>
    <name evidence="2" type="ORF">BGAL_0367g00020</name>
</gene>
<evidence type="ECO:0000313" key="2">
    <source>
        <dbReference type="EMBL" id="THV46686.1"/>
    </source>
</evidence>
<name>A0A4V4HTS8_9HELO</name>